<dbReference type="SUPFAM" id="SSF48317">
    <property type="entry name" value="Acid phosphatase/Vanadium-dependent haloperoxidase"/>
    <property type="match status" value="1"/>
</dbReference>
<dbReference type="Proteomes" id="UP000321405">
    <property type="component" value="Unassembled WGS sequence"/>
</dbReference>
<comment type="similarity">
    <text evidence="1">Belongs to the class A bacterial acid phosphatase family.</text>
</comment>
<dbReference type="CDD" id="cd03397">
    <property type="entry name" value="PAP2_acid_phosphatase"/>
    <property type="match status" value="1"/>
</dbReference>
<keyword evidence="3" id="KW-0732">Signal</keyword>
<feature type="signal peptide" evidence="3">
    <location>
        <begin position="1"/>
        <end position="29"/>
    </location>
</feature>
<proteinExistence type="inferred from homology"/>
<evidence type="ECO:0000256" key="3">
    <source>
        <dbReference type="SAM" id="SignalP"/>
    </source>
</evidence>
<evidence type="ECO:0000256" key="2">
    <source>
        <dbReference type="SAM" id="MobiDB-lite"/>
    </source>
</evidence>
<keyword evidence="6" id="KW-1185">Reference proteome</keyword>
<feature type="domain" description="Phosphatidic acid phosphatase type 2/haloperoxidase" evidence="4">
    <location>
        <begin position="119"/>
        <end position="229"/>
    </location>
</feature>
<comment type="caution">
    <text evidence="5">The sequence shown here is derived from an EMBL/GenBank/DDBJ whole genome shotgun (WGS) entry which is preliminary data.</text>
</comment>
<sequence>MRSPPLLRLRHVLLAVPALLAACSHPASRDLAAPDKTTPDLTARDLPDERLSLATPPQRKSAMQEADDRIFRQTRALEGSPRWTLATLDADLRPGPFLRGFSCASGFRIDASEAPHLVQLLTLMGKAESVRTSEEKHFWSRPRPFIGNESPICVPRDAHLAQSPAYPSGHTIAGYSTALVLSALLPERKAELLQRGRVIGESRIVCGVHWASDVAAGYQAAGAFAVATLQNPAIRALMPAARAELLAMQKKGDKPDAARCAAEADAAAHSPFTAPVSPEH</sequence>
<protein>
    <recommendedName>
        <fullName evidence="1">Acid phosphatase</fullName>
        <ecNumber evidence="1">3.1.3.2</ecNumber>
    </recommendedName>
</protein>
<evidence type="ECO:0000313" key="6">
    <source>
        <dbReference type="Proteomes" id="UP000321405"/>
    </source>
</evidence>
<comment type="catalytic activity">
    <reaction evidence="1">
        <text>a phosphate monoester + H2O = an alcohol + phosphate</text>
        <dbReference type="Rhea" id="RHEA:15017"/>
        <dbReference type="ChEBI" id="CHEBI:15377"/>
        <dbReference type="ChEBI" id="CHEBI:30879"/>
        <dbReference type="ChEBI" id="CHEBI:43474"/>
        <dbReference type="ChEBI" id="CHEBI:67140"/>
        <dbReference type="EC" id="3.1.3.2"/>
    </reaction>
</comment>
<keyword evidence="1" id="KW-0378">Hydrolase</keyword>
<dbReference type="GO" id="GO:0003993">
    <property type="term" value="F:acid phosphatase activity"/>
    <property type="evidence" value="ECO:0007669"/>
    <property type="project" value="UniProtKB-EC"/>
</dbReference>
<reference evidence="5 6" key="1">
    <citation type="submission" date="2019-07" db="EMBL/GenBank/DDBJ databases">
        <title>Whole genome shotgun sequence of Swaminathania salitolerans NBRC 104436.</title>
        <authorList>
            <person name="Hosoyama A."/>
            <person name="Uohara A."/>
            <person name="Ohji S."/>
            <person name="Ichikawa N."/>
        </authorList>
    </citation>
    <scope>NUCLEOTIDE SEQUENCE [LARGE SCALE GENOMIC DNA]</scope>
    <source>
        <strain evidence="5 6">NBRC 104436</strain>
    </source>
</reference>
<dbReference type="EMBL" id="BJVC01000001">
    <property type="protein sequence ID" value="GEL01174.1"/>
    <property type="molecule type" value="Genomic_DNA"/>
</dbReference>
<dbReference type="OrthoDB" id="9805301at2"/>
<dbReference type="InterPro" id="IPR036938">
    <property type="entry name" value="PAP2/HPO_sf"/>
</dbReference>
<dbReference type="InterPro" id="IPR000326">
    <property type="entry name" value="PAP2/HPO"/>
</dbReference>
<name>A0A511BND5_9PROT</name>
<dbReference type="RefSeq" id="WP_147092174.1">
    <property type="nucleotide sequence ID" value="NZ_BJVC01000001.1"/>
</dbReference>
<feature type="region of interest" description="Disordered" evidence="2">
    <location>
        <begin position="28"/>
        <end position="47"/>
    </location>
</feature>
<organism evidence="5 6">
    <name type="scientific">Swaminathania salitolerans</name>
    <dbReference type="NCBI Taxonomy" id="182838"/>
    <lineage>
        <taxon>Bacteria</taxon>
        <taxon>Pseudomonadati</taxon>
        <taxon>Pseudomonadota</taxon>
        <taxon>Alphaproteobacteria</taxon>
        <taxon>Acetobacterales</taxon>
        <taxon>Acetobacteraceae</taxon>
        <taxon>Swaminathania</taxon>
    </lineage>
</organism>
<evidence type="ECO:0000259" key="4">
    <source>
        <dbReference type="SMART" id="SM00014"/>
    </source>
</evidence>
<dbReference type="SMART" id="SM00014">
    <property type="entry name" value="acidPPc"/>
    <property type="match status" value="1"/>
</dbReference>
<dbReference type="PROSITE" id="PS51257">
    <property type="entry name" value="PROKAR_LIPOPROTEIN"/>
    <property type="match status" value="1"/>
</dbReference>
<dbReference type="GO" id="GO:0030288">
    <property type="term" value="C:outer membrane-bounded periplasmic space"/>
    <property type="evidence" value="ECO:0007669"/>
    <property type="project" value="InterPro"/>
</dbReference>
<dbReference type="InterPro" id="IPR001011">
    <property type="entry name" value="Acid_Pase_classA_bac"/>
</dbReference>
<dbReference type="Gene3D" id="1.20.144.10">
    <property type="entry name" value="Phosphatidic acid phosphatase type 2/haloperoxidase"/>
    <property type="match status" value="1"/>
</dbReference>
<accession>A0A511BND5</accession>
<evidence type="ECO:0000256" key="1">
    <source>
        <dbReference type="PIRNR" id="PIRNR000897"/>
    </source>
</evidence>
<feature type="chain" id="PRO_5022127138" description="Acid phosphatase" evidence="3">
    <location>
        <begin position="30"/>
        <end position="280"/>
    </location>
</feature>
<dbReference type="EC" id="3.1.3.2" evidence="1"/>
<dbReference type="AlphaFoldDB" id="A0A511BND5"/>
<evidence type="ECO:0000313" key="5">
    <source>
        <dbReference type="EMBL" id="GEL01174.1"/>
    </source>
</evidence>
<dbReference type="PRINTS" id="PR00483">
    <property type="entry name" value="BACPHPHTASE"/>
</dbReference>
<dbReference type="PIRSF" id="PIRSF000897">
    <property type="entry name" value="Acid_Ptase_ClsA"/>
    <property type="match status" value="1"/>
</dbReference>
<dbReference type="Pfam" id="PF01569">
    <property type="entry name" value="PAP2"/>
    <property type="match status" value="1"/>
</dbReference>
<gene>
    <name evidence="5" type="primary">phoC</name>
    <name evidence="5" type="ORF">SSA02_03370</name>
</gene>